<dbReference type="Proteomes" id="UP000494160">
    <property type="component" value="Unassembled WGS sequence"/>
</dbReference>
<dbReference type="EMBL" id="BLAP01000013">
    <property type="protein sequence ID" value="GET11637.1"/>
    <property type="molecule type" value="Genomic_DNA"/>
</dbReference>
<proteinExistence type="predicted"/>
<accession>A0A6F9Y2G1</accession>
<sequence length="67" mass="7843">MYDLGDLYQGLDELALNANEIREAFKTHKVNITESERVRLFLEFKKLEARLDIFRSVVDDLQRGISV</sequence>
<gene>
    <name evidence="1" type="ORF">SN811_01370</name>
</gene>
<dbReference type="AlphaFoldDB" id="A0A6F9Y2G1"/>
<protein>
    <submittedName>
        <fullName evidence="1">Uncharacterized protein</fullName>
    </submittedName>
</protein>
<dbReference type="RefSeq" id="WP_172576759.1">
    <property type="nucleotide sequence ID" value="NZ_BLAP01000013.1"/>
</dbReference>
<comment type="caution">
    <text evidence="1">The sequence shown here is derived from an EMBL/GenBank/DDBJ whole genome shotgun (WGS) entry which is preliminary data.</text>
</comment>
<reference evidence="1" key="1">
    <citation type="submission" date="2019-10" db="EMBL/GenBank/DDBJ databases">
        <title>Lactobacillus agilis SN811 Whole Genome Sequencing Project.</title>
        <authorList>
            <person name="Suzuki S."/>
            <person name="Endo A."/>
            <person name="Maeno S."/>
            <person name="Shiwa Y."/>
            <person name="Matsutani M."/>
            <person name="Kajikawa A."/>
        </authorList>
    </citation>
    <scope>NUCLEOTIDE SEQUENCE</scope>
    <source>
        <strain evidence="1">SN811</strain>
    </source>
</reference>
<evidence type="ECO:0000313" key="1">
    <source>
        <dbReference type="EMBL" id="GET11637.1"/>
    </source>
</evidence>
<organism evidence="1">
    <name type="scientific">Ligilactobacillus agilis</name>
    <dbReference type="NCBI Taxonomy" id="1601"/>
    <lineage>
        <taxon>Bacteria</taxon>
        <taxon>Bacillati</taxon>
        <taxon>Bacillota</taxon>
        <taxon>Bacilli</taxon>
        <taxon>Lactobacillales</taxon>
        <taxon>Lactobacillaceae</taxon>
        <taxon>Ligilactobacillus</taxon>
    </lineage>
</organism>
<name>A0A6F9Y2G1_9LACO</name>